<name>A0ABN9PIS2_9DINO</name>
<reference evidence="1" key="1">
    <citation type="submission" date="2023-10" db="EMBL/GenBank/DDBJ databases">
        <authorList>
            <person name="Chen Y."/>
            <person name="Shah S."/>
            <person name="Dougan E. K."/>
            <person name="Thang M."/>
            <person name="Chan C."/>
        </authorList>
    </citation>
    <scope>NUCLEOTIDE SEQUENCE [LARGE SCALE GENOMIC DNA]</scope>
</reference>
<protein>
    <submittedName>
        <fullName evidence="1">Uncharacterized protein</fullName>
    </submittedName>
</protein>
<organism evidence="1 2">
    <name type="scientific">Prorocentrum cordatum</name>
    <dbReference type="NCBI Taxonomy" id="2364126"/>
    <lineage>
        <taxon>Eukaryota</taxon>
        <taxon>Sar</taxon>
        <taxon>Alveolata</taxon>
        <taxon>Dinophyceae</taxon>
        <taxon>Prorocentrales</taxon>
        <taxon>Prorocentraceae</taxon>
        <taxon>Prorocentrum</taxon>
    </lineage>
</organism>
<feature type="non-terminal residue" evidence="1">
    <location>
        <position position="1"/>
    </location>
</feature>
<gene>
    <name evidence="1" type="ORF">PCOR1329_LOCUS1533</name>
</gene>
<accession>A0ABN9PIS2</accession>
<dbReference type="Proteomes" id="UP001189429">
    <property type="component" value="Unassembled WGS sequence"/>
</dbReference>
<proteinExistence type="predicted"/>
<evidence type="ECO:0000313" key="1">
    <source>
        <dbReference type="EMBL" id="CAK0790181.1"/>
    </source>
</evidence>
<dbReference type="EMBL" id="CAUYUJ010000373">
    <property type="protein sequence ID" value="CAK0790181.1"/>
    <property type="molecule type" value="Genomic_DNA"/>
</dbReference>
<sequence>GEPGAARRITFVIRAQEGLVPTKTNAFDVSALLVLLRQRWLARCVGALVRRRGPGKRLLEVECVAFQRSFRTALNAVGAWELLATLYCPRHGGAGHDRSMAARTLEGVQQRGGWRAFKSVARYERHGRASLELQKLGEARVRQLRRRAAGIVRAFKKCFAQRCGPPTDGSHKW</sequence>
<keyword evidence="2" id="KW-1185">Reference proteome</keyword>
<evidence type="ECO:0000313" key="2">
    <source>
        <dbReference type="Proteomes" id="UP001189429"/>
    </source>
</evidence>
<comment type="caution">
    <text evidence="1">The sequence shown here is derived from an EMBL/GenBank/DDBJ whole genome shotgun (WGS) entry which is preliminary data.</text>
</comment>